<reference evidence="1" key="1">
    <citation type="submission" date="2023-03" db="EMBL/GenBank/DDBJ databases">
        <title>Massive genome expansion in bonnet fungi (Mycena s.s.) driven by repeated elements and novel gene families across ecological guilds.</title>
        <authorList>
            <consortium name="Lawrence Berkeley National Laboratory"/>
            <person name="Harder C.B."/>
            <person name="Miyauchi S."/>
            <person name="Viragh M."/>
            <person name="Kuo A."/>
            <person name="Thoen E."/>
            <person name="Andreopoulos B."/>
            <person name="Lu D."/>
            <person name="Skrede I."/>
            <person name="Drula E."/>
            <person name="Henrissat B."/>
            <person name="Morin E."/>
            <person name="Kohler A."/>
            <person name="Barry K."/>
            <person name="LaButti K."/>
            <person name="Morin E."/>
            <person name="Salamov A."/>
            <person name="Lipzen A."/>
            <person name="Mereny Z."/>
            <person name="Hegedus B."/>
            <person name="Baldrian P."/>
            <person name="Stursova M."/>
            <person name="Weitz H."/>
            <person name="Taylor A."/>
            <person name="Grigoriev I.V."/>
            <person name="Nagy L.G."/>
            <person name="Martin F."/>
            <person name="Kauserud H."/>
        </authorList>
    </citation>
    <scope>NUCLEOTIDE SEQUENCE</scope>
    <source>
        <strain evidence="1">CBHHK182m</strain>
    </source>
</reference>
<name>A0AAD7HJJ3_9AGAR</name>
<dbReference type="AlphaFoldDB" id="A0AAD7HJJ3"/>
<comment type="caution">
    <text evidence="1">The sequence shown here is derived from an EMBL/GenBank/DDBJ whole genome shotgun (WGS) entry which is preliminary data.</text>
</comment>
<evidence type="ECO:0000313" key="2">
    <source>
        <dbReference type="Proteomes" id="UP001215598"/>
    </source>
</evidence>
<evidence type="ECO:0000313" key="1">
    <source>
        <dbReference type="EMBL" id="KAJ7721275.1"/>
    </source>
</evidence>
<dbReference type="EMBL" id="JARKIB010000231">
    <property type="protein sequence ID" value="KAJ7721275.1"/>
    <property type="molecule type" value="Genomic_DNA"/>
</dbReference>
<sequence length="533" mass="59892">MHRCLEIQEVLQIIFENLYHDQSHYFPHLPPTPPTDRSSLARTARTCRGFSDIALDILWREQSSLLHLLKCLPSHTWEMVDPTISRQKIRFRAPVRTPDWDRVLLYAHRVQTMSVYTQPAELWLEAVELLAISSPVTTLFPRLRTLRWATEEPALFPYIRMFLSPTLKSIDLHFPSDSSRLSVLSYLSSKVPSLAIHSPEFDQQLAEEVTIFVLALRNIQEFTVPAVLPAAYERLASLSSLKRLTLENLDGCPPPDVITSDLPSFRSLTHLHVEGSTVQLLKNLLQRCERTPLESFYSRSKAPATGAVVYDLLVTLSDGCIHHRLTLISIQLGGFNAIVAIGPNATTYEILPATLRPLLMFPNLSSFTISSPFSVSLDNDFIDAMSIAWPKIENISFLVSTTTTRATLSALSAFALRCPHLRYLELEFDASTVPQGPHPPTQAPRVRQTELMVLGVGDSPIESPTRVAHFLSAMFPGLEDIEANSTQGLTDEEDETYQKWREVRKLVPLLAAARSEEETFWMAQAQTPGEAAQ</sequence>
<dbReference type="Gene3D" id="3.80.10.10">
    <property type="entry name" value="Ribonuclease Inhibitor"/>
    <property type="match status" value="1"/>
</dbReference>
<protein>
    <recommendedName>
        <fullName evidence="3">F-box domain-containing protein</fullName>
    </recommendedName>
</protein>
<evidence type="ECO:0008006" key="3">
    <source>
        <dbReference type="Google" id="ProtNLM"/>
    </source>
</evidence>
<dbReference type="InterPro" id="IPR032675">
    <property type="entry name" value="LRR_dom_sf"/>
</dbReference>
<gene>
    <name evidence="1" type="ORF">B0H16DRAFT_1602866</name>
</gene>
<keyword evidence="2" id="KW-1185">Reference proteome</keyword>
<proteinExistence type="predicted"/>
<organism evidence="1 2">
    <name type="scientific">Mycena metata</name>
    <dbReference type="NCBI Taxonomy" id="1033252"/>
    <lineage>
        <taxon>Eukaryota</taxon>
        <taxon>Fungi</taxon>
        <taxon>Dikarya</taxon>
        <taxon>Basidiomycota</taxon>
        <taxon>Agaricomycotina</taxon>
        <taxon>Agaricomycetes</taxon>
        <taxon>Agaricomycetidae</taxon>
        <taxon>Agaricales</taxon>
        <taxon>Marasmiineae</taxon>
        <taxon>Mycenaceae</taxon>
        <taxon>Mycena</taxon>
    </lineage>
</organism>
<accession>A0AAD7HJJ3</accession>
<dbReference type="Proteomes" id="UP001215598">
    <property type="component" value="Unassembled WGS sequence"/>
</dbReference>